<dbReference type="RefSeq" id="WP_058442211.1">
    <property type="nucleotide sequence ID" value="NZ_CAAAHU010000002.1"/>
</dbReference>
<evidence type="ECO:0000313" key="2">
    <source>
        <dbReference type="Proteomes" id="UP000054742"/>
    </source>
</evidence>
<dbReference type="Proteomes" id="UP000054742">
    <property type="component" value="Unassembled WGS sequence"/>
</dbReference>
<keyword evidence="2" id="KW-1185">Reference proteome</keyword>
<dbReference type="OrthoDB" id="5631492at2"/>
<dbReference type="PATRIC" id="fig|29422.6.peg.2386"/>
<accession>A0A0W0SEB9</accession>
<comment type="caution">
    <text evidence="1">The sequence shown here is derived from an EMBL/GenBank/DDBJ whole genome shotgun (WGS) entry which is preliminary data.</text>
</comment>
<proteinExistence type="predicted"/>
<dbReference type="AlphaFoldDB" id="A0A0W0SEB9"/>
<organism evidence="1 2">
    <name type="scientific">Legionella brunensis</name>
    <dbReference type="NCBI Taxonomy" id="29422"/>
    <lineage>
        <taxon>Bacteria</taxon>
        <taxon>Pseudomonadati</taxon>
        <taxon>Pseudomonadota</taxon>
        <taxon>Gammaproteobacteria</taxon>
        <taxon>Legionellales</taxon>
        <taxon>Legionellaceae</taxon>
        <taxon>Legionella</taxon>
    </lineage>
</organism>
<name>A0A0W0SEB9_9GAMM</name>
<evidence type="ECO:0000313" key="1">
    <source>
        <dbReference type="EMBL" id="KTC81719.1"/>
    </source>
</evidence>
<gene>
    <name evidence="1" type="ORF">Lbru_2239</name>
</gene>
<protein>
    <submittedName>
        <fullName evidence="1">Uncharacterized protein</fullName>
    </submittedName>
</protein>
<sequence length="292" mass="33751">MPGKIWVPKIMFDFFPYFNDERVGLESSNYRDIEAHKNLETVSAEELNVMPYEEFQMIMDVPPVHYVTSPSTVQMQLASDSNLNNGKRGVMIDRLIVDDAEPDLVKKLLKLYNETESSEVKDKIVQDLMLYNQRHRNVESYIENDRPLLKSFFAEFLNAKSLSPKMADDAIRGFIDTHSADEVMTNLDLINKWLPIIGHYSSIMLKYTLVFKSKELQRTYIKSIVDELREANNSDLDSYLFGPLSMGYQNTGKGLLEPESKKIVLDYLKEVHYKYTRKGRECSSNCVTSLII</sequence>
<dbReference type="EMBL" id="LNXV01000029">
    <property type="protein sequence ID" value="KTC81719.1"/>
    <property type="molecule type" value="Genomic_DNA"/>
</dbReference>
<reference evidence="1 2" key="1">
    <citation type="submission" date="2015-11" db="EMBL/GenBank/DDBJ databases">
        <title>Genomic analysis of 38 Legionella species identifies large and diverse effector repertoires.</title>
        <authorList>
            <person name="Burstein D."/>
            <person name="Amaro F."/>
            <person name="Zusman T."/>
            <person name="Lifshitz Z."/>
            <person name="Cohen O."/>
            <person name="Gilbert J.A."/>
            <person name="Pupko T."/>
            <person name="Shuman H.A."/>
            <person name="Segal G."/>
        </authorList>
    </citation>
    <scope>NUCLEOTIDE SEQUENCE [LARGE SCALE GENOMIC DNA]</scope>
    <source>
        <strain evidence="1 2">ATCC 43878</strain>
    </source>
</reference>